<organism evidence="6">
    <name type="scientific">freshwater metagenome</name>
    <dbReference type="NCBI Taxonomy" id="449393"/>
    <lineage>
        <taxon>unclassified sequences</taxon>
        <taxon>metagenomes</taxon>
        <taxon>ecological metagenomes</taxon>
    </lineage>
</organism>
<dbReference type="AlphaFoldDB" id="A0A094QL21"/>
<sequence>MSEKEPKGHRSTASDSRQRVLDSAREEIRKNGILGLRVADVASNAFFAVSVIYRHFGDRDGLLAAVLGDIYEELLTERRQILLTRLPAEGPLTMSQIVRLAPSPSEVLKSNEVRLRLQILAVAATNPALEERLSQIAQREIAEMHRIIEYLQSRLPEGHTGDMRVFSILIANQSLYYNHLLGPLGVDDETYYAFLEEIALKYAEAPQQ</sequence>
<proteinExistence type="predicted"/>
<dbReference type="GO" id="GO:0000976">
    <property type="term" value="F:transcription cis-regulatory region binding"/>
    <property type="evidence" value="ECO:0007669"/>
    <property type="project" value="TreeGrafter"/>
</dbReference>
<dbReference type="PANTHER" id="PTHR30055">
    <property type="entry name" value="HTH-TYPE TRANSCRIPTIONAL REGULATOR RUTR"/>
    <property type="match status" value="1"/>
</dbReference>
<gene>
    <name evidence="6" type="ORF">GM51_15515</name>
</gene>
<dbReference type="Gene3D" id="1.10.357.10">
    <property type="entry name" value="Tetracycline Repressor, domain 2"/>
    <property type="match status" value="1"/>
</dbReference>
<dbReference type="InterPro" id="IPR050109">
    <property type="entry name" value="HTH-type_TetR-like_transc_reg"/>
</dbReference>
<feature type="region of interest" description="Disordered" evidence="4">
    <location>
        <begin position="1"/>
        <end position="21"/>
    </location>
</feature>
<protein>
    <recommendedName>
        <fullName evidence="5">HTH tetR-type domain-containing protein</fullName>
    </recommendedName>
</protein>
<dbReference type="InterPro" id="IPR009057">
    <property type="entry name" value="Homeodomain-like_sf"/>
</dbReference>
<dbReference type="EMBL" id="JNSL01000122">
    <property type="protein sequence ID" value="KGA15181.1"/>
    <property type="molecule type" value="Genomic_DNA"/>
</dbReference>
<dbReference type="PROSITE" id="PS50977">
    <property type="entry name" value="HTH_TETR_2"/>
    <property type="match status" value="1"/>
</dbReference>
<keyword evidence="3" id="KW-0804">Transcription</keyword>
<reference evidence="6" key="1">
    <citation type="submission" date="2014-06" db="EMBL/GenBank/DDBJ databases">
        <title>Key roles for freshwater Actinobacteria revealed by deep metagenomic sequencing.</title>
        <authorList>
            <person name="Ghai R."/>
            <person name="Mizuno C.M."/>
            <person name="Picazo A."/>
            <person name="Camacho A."/>
            <person name="Rodriguez-Valera F."/>
        </authorList>
    </citation>
    <scope>NUCLEOTIDE SEQUENCE</scope>
</reference>
<dbReference type="GO" id="GO:0003700">
    <property type="term" value="F:DNA-binding transcription factor activity"/>
    <property type="evidence" value="ECO:0007669"/>
    <property type="project" value="TreeGrafter"/>
</dbReference>
<keyword evidence="1" id="KW-0805">Transcription regulation</keyword>
<comment type="caution">
    <text evidence="6">The sequence shown here is derived from an EMBL/GenBank/DDBJ whole genome shotgun (WGS) entry which is preliminary data.</text>
</comment>
<evidence type="ECO:0000256" key="1">
    <source>
        <dbReference type="ARBA" id="ARBA00023015"/>
    </source>
</evidence>
<keyword evidence="2" id="KW-0238">DNA-binding</keyword>
<evidence type="ECO:0000259" key="5">
    <source>
        <dbReference type="PROSITE" id="PS50977"/>
    </source>
</evidence>
<evidence type="ECO:0000256" key="4">
    <source>
        <dbReference type="SAM" id="MobiDB-lite"/>
    </source>
</evidence>
<dbReference type="PANTHER" id="PTHR30055:SF234">
    <property type="entry name" value="HTH-TYPE TRANSCRIPTIONAL REGULATOR BETI"/>
    <property type="match status" value="1"/>
</dbReference>
<evidence type="ECO:0000313" key="6">
    <source>
        <dbReference type="EMBL" id="KGA15181.1"/>
    </source>
</evidence>
<feature type="domain" description="HTH tetR-type" evidence="5">
    <location>
        <begin position="14"/>
        <end position="74"/>
    </location>
</feature>
<name>A0A094QL21_9ZZZZ</name>
<dbReference type="InterPro" id="IPR001647">
    <property type="entry name" value="HTH_TetR"/>
</dbReference>
<dbReference type="Pfam" id="PF00440">
    <property type="entry name" value="TetR_N"/>
    <property type="match status" value="1"/>
</dbReference>
<dbReference type="SUPFAM" id="SSF46689">
    <property type="entry name" value="Homeodomain-like"/>
    <property type="match status" value="1"/>
</dbReference>
<evidence type="ECO:0000256" key="2">
    <source>
        <dbReference type="ARBA" id="ARBA00023125"/>
    </source>
</evidence>
<accession>A0A094QL21</accession>
<evidence type="ECO:0000256" key="3">
    <source>
        <dbReference type="ARBA" id="ARBA00023163"/>
    </source>
</evidence>